<accession>A0A7S3AHE3</accession>
<gene>
    <name evidence="3" type="ORF">HERI1096_LOCUS5658</name>
</gene>
<keyword evidence="2" id="KW-1133">Transmembrane helix</keyword>
<dbReference type="EMBL" id="HBHX01010192">
    <property type="protein sequence ID" value="CAE0105000.1"/>
    <property type="molecule type" value="Transcribed_RNA"/>
</dbReference>
<sequence>MRRLDSFMQENQLKLIIRGHQPCQNGFEWIDVDANTGRALLTVHTGRFDHTLKHHTAVLRVRAESVDVAYLHSVDPSWIPCVSPPTSEVVPAARQRSRPSPDNLPPRRLRYDDDEANGAPSGGTAAVVRRPLVPPSWTTVLFEAFCSLLLPFIFICVAVHISGKMPGKVGSDSSLHPLAN</sequence>
<name>A0A7S3AHE3_9EUKA</name>
<dbReference type="InterPro" id="IPR029052">
    <property type="entry name" value="Metallo-depent_PP-like"/>
</dbReference>
<organism evidence="3">
    <name type="scientific">Haptolina ericina</name>
    <dbReference type="NCBI Taxonomy" id="156174"/>
    <lineage>
        <taxon>Eukaryota</taxon>
        <taxon>Haptista</taxon>
        <taxon>Haptophyta</taxon>
        <taxon>Prymnesiophyceae</taxon>
        <taxon>Prymnesiales</taxon>
        <taxon>Prymnesiaceae</taxon>
        <taxon>Haptolina</taxon>
    </lineage>
</organism>
<evidence type="ECO:0000256" key="1">
    <source>
        <dbReference type="SAM" id="MobiDB-lite"/>
    </source>
</evidence>
<dbReference type="AlphaFoldDB" id="A0A7S3AHE3"/>
<evidence type="ECO:0000256" key="2">
    <source>
        <dbReference type="SAM" id="Phobius"/>
    </source>
</evidence>
<dbReference type="SUPFAM" id="SSF56300">
    <property type="entry name" value="Metallo-dependent phosphatases"/>
    <property type="match status" value="1"/>
</dbReference>
<reference evidence="3" key="1">
    <citation type="submission" date="2021-01" db="EMBL/GenBank/DDBJ databases">
        <authorList>
            <person name="Corre E."/>
            <person name="Pelletier E."/>
            <person name="Niang G."/>
            <person name="Scheremetjew M."/>
            <person name="Finn R."/>
            <person name="Kale V."/>
            <person name="Holt S."/>
            <person name="Cochrane G."/>
            <person name="Meng A."/>
            <person name="Brown T."/>
            <person name="Cohen L."/>
        </authorList>
    </citation>
    <scope>NUCLEOTIDE SEQUENCE</scope>
    <source>
        <strain evidence="3">CCMP281</strain>
    </source>
</reference>
<protein>
    <submittedName>
        <fullName evidence="3">Uncharacterized protein</fullName>
    </submittedName>
</protein>
<keyword evidence="2" id="KW-0472">Membrane</keyword>
<feature type="region of interest" description="Disordered" evidence="1">
    <location>
        <begin position="89"/>
        <end position="125"/>
    </location>
</feature>
<evidence type="ECO:0000313" key="3">
    <source>
        <dbReference type="EMBL" id="CAE0105000.1"/>
    </source>
</evidence>
<dbReference type="Gene3D" id="3.60.21.10">
    <property type="match status" value="1"/>
</dbReference>
<feature type="transmembrane region" description="Helical" evidence="2">
    <location>
        <begin position="140"/>
        <end position="161"/>
    </location>
</feature>
<proteinExistence type="predicted"/>
<keyword evidence="2" id="KW-0812">Transmembrane</keyword>